<organism evidence="4 5">
    <name type="scientific">Xyrichtys novacula</name>
    <name type="common">Pearly razorfish</name>
    <name type="synonym">Hemipteronotus novacula</name>
    <dbReference type="NCBI Taxonomy" id="13765"/>
    <lineage>
        <taxon>Eukaryota</taxon>
        <taxon>Metazoa</taxon>
        <taxon>Chordata</taxon>
        <taxon>Craniata</taxon>
        <taxon>Vertebrata</taxon>
        <taxon>Euteleostomi</taxon>
        <taxon>Actinopterygii</taxon>
        <taxon>Neopterygii</taxon>
        <taxon>Teleostei</taxon>
        <taxon>Neoteleostei</taxon>
        <taxon>Acanthomorphata</taxon>
        <taxon>Eupercaria</taxon>
        <taxon>Labriformes</taxon>
        <taxon>Labridae</taxon>
        <taxon>Xyrichtys</taxon>
    </lineage>
</organism>
<comment type="caution">
    <text evidence="4">The sequence shown here is derived from an EMBL/GenBank/DDBJ whole genome shotgun (WGS) entry which is preliminary data.</text>
</comment>
<feature type="region of interest" description="Disordered" evidence="1">
    <location>
        <begin position="55"/>
        <end position="85"/>
    </location>
</feature>
<dbReference type="AlphaFoldDB" id="A0AAV1EHZ0"/>
<proteinExistence type="predicted"/>
<keyword evidence="3" id="KW-0732">Signal</keyword>
<accession>A0AAV1EHZ0</accession>
<evidence type="ECO:0000256" key="2">
    <source>
        <dbReference type="SAM" id="Phobius"/>
    </source>
</evidence>
<dbReference type="Proteomes" id="UP001178508">
    <property type="component" value="Unassembled WGS sequence"/>
</dbReference>
<feature type="chain" id="PRO_5043505533" evidence="3">
    <location>
        <begin position="21"/>
        <end position="209"/>
    </location>
</feature>
<evidence type="ECO:0000313" key="4">
    <source>
        <dbReference type="EMBL" id="CAJ1048348.1"/>
    </source>
</evidence>
<evidence type="ECO:0000256" key="3">
    <source>
        <dbReference type="SAM" id="SignalP"/>
    </source>
</evidence>
<gene>
    <name evidence="4" type="ORF">XNOV1_A032455</name>
</gene>
<keyword evidence="2" id="KW-0472">Membrane</keyword>
<protein>
    <submittedName>
        <fullName evidence="4">Uncharacterized protein LOC114919613 isoform X2</fullName>
    </submittedName>
</protein>
<keyword evidence="2" id="KW-1133">Transmembrane helix</keyword>
<name>A0AAV1EHZ0_XYRNO</name>
<feature type="compositionally biased region" description="Low complexity" evidence="1">
    <location>
        <begin position="70"/>
        <end position="85"/>
    </location>
</feature>
<evidence type="ECO:0000313" key="5">
    <source>
        <dbReference type="Proteomes" id="UP001178508"/>
    </source>
</evidence>
<dbReference type="EMBL" id="CAUIWU010000006">
    <property type="protein sequence ID" value="CAJ1048348.1"/>
    <property type="molecule type" value="Genomic_DNA"/>
</dbReference>
<evidence type="ECO:0000256" key="1">
    <source>
        <dbReference type="SAM" id="MobiDB-lite"/>
    </source>
</evidence>
<feature type="transmembrane region" description="Helical" evidence="2">
    <location>
        <begin position="93"/>
        <end position="116"/>
    </location>
</feature>
<reference evidence="4" key="1">
    <citation type="submission" date="2023-08" db="EMBL/GenBank/DDBJ databases">
        <authorList>
            <person name="Alioto T."/>
            <person name="Alioto T."/>
            <person name="Gomez Garrido J."/>
        </authorList>
    </citation>
    <scope>NUCLEOTIDE SEQUENCE</scope>
</reference>
<sequence length="209" mass="22440">MQVSAVCLLLLMTTTLHSEAAPTVNCMGCTPAAGLETLVKCSASADSVCGKKRADEVLPSQEPTETANVPTFTSTLPSTSTLDPTPEMERNRALIITTGVILVFAVLLFGSVLTLLSCRRPCYNKLKGNPKLTPTVLLVENFLEPDTGVGQTLRGTLKFPKVRYRGTAAPAESDPYLDRCCSPVDPQTWSVQTEGDLLVKFLSSQFDAV</sequence>
<feature type="signal peptide" evidence="3">
    <location>
        <begin position="1"/>
        <end position="20"/>
    </location>
</feature>
<keyword evidence="5" id="KW-1185">Reference proteome</keyword>
<keyword evidence="2" id="KW-0812">Transmembrane</keyword>